<dbReference type="RefSeq" id="XP_022241281.1">
    <property type="nucleotide sequence ID" value="XM_022385573.1"/>
</dbReference>
<sequence>MPAVEEITQLLAGTYINYFHCLQIIELLKETESDSKNIFGRYSSQRMKDWQEVVKLYEKDNVFLAEAAQLLIRNVNYEVPSLKKQIAKCQQTQEECNRKEEEYAKNAIQLKEKFYETCKQLGIEGVNIRKELVSLLNDLPDIFSRVTERMMDLNSAREYYVEFLNFTLKRDDIKQICVPLIGHLIEKGNTTTYEWRTGTVPEVVEGSQPKVPLDMDNGQSSCVPDDQIDFGSDGIDFGDDQSSSTLNGDFVHVDKIDFDDGEQAISLDDGGEINWDISVETSGISDLAEVSESVTDKGGGDSVRVARGSDALTLLDNPETRSLFLNELMELKGFLSQRIVEMKTEGDVLLSSQFQEAPATVQLQTADEVQKMLDMVTDILTQMTNVRMKHLCLISDSPKYVDRLTESLRQKLEQSEKMELSKQAVMERRKTILEDQRQLEPKLDLIIKKTKILQKQIEDTISKQYKNRPVNIMGGISVM</sequence>
<dbReference type="Pfam" id="PF05600">
    <property type="entry name" value="CDK5RAP3"/>
    <property type="match status" value="1"/>
</dbReference>
<dbReference type="InterPro" id="IPR008491">
    <property type="entry name" value="CDK5RAP3"/>
</dbReference>
<proteinExistence type="inferred from homology"/>
<keyword evidence="2" id="KW-1185">Reference proteome</keyword>
<accession>A0ABM1SCC6</accession>
<evidence type="ECO:0000256" key="1">
    <source>
        <dbReference type="ARBA" id="ARBA00007478"/>
    </source>
</evidence>
<protein>
    <submittedName>
        <fullName evidence="3 4">CDK5 regulatory subunit-associated protein 3-like isoform X2</fullName>
    </submittedName>
</protein>
<evidence type="ECO:0000313" key="3">
    <source>
        <dbReference type="RefSeq" id="XP_022241281.1"/>
    </source>
</evidence>
<comment type="similarity">
    <text evidence="1">Belongs to the CDK5RAP3 family.</text>
</comment>
<gene>
    <name evidence="3 4" type="primary">LOC106459142</name>
</gene>
<dbReference type="RefSeq" id="XP_022241282.1">
    <property type="nucleotide sequence ID" value="XM_022385574.1"/>
</dbReference>
<dbReference type="PANTHER" id="PTHR14894">
    <property type="entry name" value="CDK5 REGULATORY SUBUNIT-ASSOCIATED PROTEIN 3"/>
    <property type="match status" value="1"/>
</dbReference>
<dbReference type="PANTHER" id="PTHR14894:SF0">
    <property type="entry name" value="CDK5 REGULATORY SUBUNIT-ASSOCIATED PROTEIN 3"/>
    <property type="match status" value="1"/>
</dbReference>
<evidence type="ECO:0000313" key="4">
    <source>
        <dbReference type="RefSeq" id="XP_022241282.1"/>
    </source>
</evidence>
<dbReference type="Proteomes" id="UP000694941">
    <property type="component" value="Unplaced"/>
</dbReference>
<organism evidence="2 3">
    <name type="scientific">Limulus polyphemus</name>
    <name type="common">Atlantic horseshoe crab</name>
    <dbReference type="NCBI Taxonomy" id="6850"/>
    <lineage>
        <taxon>Eukaryota</taxon>
        <taxon>Metazoa</taxon>
        <taxon>Ecdysozoa</taxon>
        <taxon>Arthropoda</taxon>
        <taxon>Chelicerata</taxon>
        <taxon>Merostomata</taxon>
        <taxon>Xiphosura</taxon>
        <taxon>Limulidae</taxon>
        <taxon>Limulus</taxon>
    </lineage>
</organism>
<reference evidence="3 4" key="1">
    <citation type="submission" date="2025-05" db="UniProtKB">
        <authorList>
            <consortium name="RefSeq"/>
        </authorList>
    </citation>
    <scope>IDENTIFICATION</scope>
    <source>
        <tissue evidence="3 4">Muscle</tissue>
    </source>
</reference>
<evidence type="ECO:0000313" key="2">
    <source>
        <dbReference type="Proteomes" id="UP000694941"/>
    </source>
</evidence>
<name>A0ABM1SCC6_LIMPO</name>
<dbReference type="GeneID" id="106459142"/>